<evidence type="ECO:0000313" key="1">
    <source>
        <dbReference type="EMBL" id="TVU79867.1"/>
    </source>
</evidence>
<comment type="caution">
    <text evidence="1">The sequence shown here is derived from an EMBL/GenBank/DDBJ whole genome shotgun (WGS) entry which is preliminary data.</text>
</comment>
<evidence type="ECO:0008006" key="3">
    <source>
        <dbReference type="Google" id="ProtNLM"/>
    </source>
</evidence>
<gene>
    <name evidence="1" type="ORF">FQP85_21995</name>
</gene>
<keyword evidence="2" id="KW-1185">Reference proteome</keyword>
<dbReference type="RefSeq" id="WP_145242615.1">
    <property type="nucleotide sequence ID" value="NZ_VNFF01000034.1"/>
</dbReference>
<organism evidence="1 2">
    <name type="scientific">Pseudoalteromonas neustonica</name>
    <dbReference type="NCBI Taxonomy" id="1840331"/>
    <lineage>
        <taxon>Bacteria</taxon>
        <taxon>Pseudomonadati</taxon>
        <taxon>Pseudomonadota</taxon>
        <taxon>Gammaproteobacteria</taxon>
        <taxon>Alteromonadales</taxon>
        <taxon>Pseudoalteromonadaceae</taxon>
        <taxon>Pseudoalteromonas</taxon>
    </lineage>
</organism>
<reference evidence="1 2" key="1">
    <citation type="submission" date="2019-07" db="EMBL/GenBank/DDBJ databases">
        <title>Diversity of Bacteria from Kongsfjorden, Arctic.</title>
        <authorList>
            <person name="Yu Y."/>
        </authorList>
    </citation>
    <scope>NUCLEOTIDE SEQUENCE [LARGE SCALE GENOMIC DNA]</scope>
    <source>
        <strain evidence="1 2">SM1927</strain>
    </source>
</reference>
<name>A0ABY3F7D7_9GAMM</name>
<dbReference type="Proteomes" id="UP000317938">
    <property type="component" value="Unassembled WGS sequence"/>
</dbReference>
<proteinExistence type="predicted"/>
<sequence length="91" mass="10325">MSKVDDEYGIADILKSHNAEKALPEVAAKFDSICTQYMRSRERIEKSAFTKVNCYLMQAILDCEGDDSALRQRIESIIEGLGEEVEVKDKH</sequence>
<protein>
    <recommendedName>
        <fullName evidence="3">Cell division protein ZapA</fullName>
    </recommendedName>
</protein>
<dbReference type="EMBL" id="VNFF01000034">
    <property type="protein sequence ID" value="TVU79867.1"/>
    <property type="molecule type" value="Genomic_DNA"/>
</dbReference>
<accession>A0ABY3F7D7</accession>
<evidence type="ECO:0000313" key="2">
    <source>
        <dbReference type="Proteomes" id="UP000317938"/>
    </source>
</evidence>